<evidence type="ECO:0000259" key="1">
    <source>
        <dbReference type="Pfam" id="PF09413"/>
    </source>
</evidence>
<name>A0A8J3D550_9BACT</name>
<dbReference type="Gene3D" id="3.30.70.790">
    <property type="entry name" value="UreE, C-terminal domain"/>
    <property type="match status" value="1"/>
</dbReference>
<dbReference type="EMBL" id="BMXF01000003">
    <property type="protein sequence ID" value="GHB76647.1"/>
    <property type="molecule type" value="Genomic_DNA"/>
</dbReference>
<dbReference type="Pfam" id="PF09413">
    <property type="entry name" value="DUF2007"/>
    <property type="match status" value="1"/>
</dbReference>
<protein>
    <recommendedName>
        <fullName evidence="1">DUF2007 domain-containing protein</fullName>
    </recommendedName>
</protein>
<dbReference type="Proteomes" id="UP000598271">
    <property type="component" value="Unassembled WGS sequence"/>
</dbReference>
<sequence length="72" mass="8046">MDNWINVMTTNNSARAEIARGILEQNGINAVLMDKIDNYSNHFGYVEVRVPTENAEAAKTLLANEITPEQPQ</sequence>
<organism evidence="2 3">
    <name type="scientific">Persicitalea jodogahamensis</name>
    <dbReference type="NCBI Taxonomy" id="402147"/>
    <lineage>
        <taxon>Bacteria</taxon>
        <taxon>Pseudomonadati</taxon>
        <taxon>Bacteroidota</taxon>
        <taxon>Cytophagia</taxon>
        <taxon>Cytophagales</taxon>
        <taxon>Spirosomataceae</taxon>
        <taxon>Persicitalea</taxon>
    </lineage>
</organism>
<dbReference type="SUPFAM" id="SSF54913">
    <property type="entry name" value="GlnB-like"/>
    <property type="match status" value="1"/>
</dbReference>
<feature type="domain" description="DUF2007" evidence="1">
    <location>
        <begin position="4"/>
        <end position="64"/>
    </location>
</feature>
<reference evidence="2 3" key="1">
    <citation type="journal article" date="2014" name="Int. J. Syst. Evol. Microbiol.">
        <title>Complete genome sequence of Corynebacterium casei LMG S-19264T (=DSM 44701T), isolated from a smear-ripened cheese.</title>
        <authorList>
            <consortium name="US DOE Joint Genome Institute (JGI-PGF)"/>
            <person name="Walter F."/>
            <person name="Albersmeier A."/>
            <person name="Kalinowski J."/>
            <person name="Ruckert C."/>
        </authorList>
    </citation>
    <scope>NUCLEOTIDE SEQUENCE [LARGE SCALE GENOMIC DNA]</scope>
    <source>
        <strain evidence="2 3">KCTC 12866</strain>
    </source>
</reference>
<dbReference type="AlphaFoldDB" id="A0A8J3D550"/>
<comment type="caution">
    <text evidence="2">The sequence shown here is derived from an EMBL/GenBank/DDBJ whole genome shotgun (WGS) entry which is preliminary data.</text>
</comment>
<accession>A0A8J3D550</accession>
<dbReference type="InterPro" id="IPR018551">
    <property type="entry name" value="DUF2007"/>
</dbReference>
<dbReference type="RefSeq" id="WP_189565644.1">
    <property type="nucleotide sequence ID" value="NZ_BMXF01000003.1"/>
</dbReference>
<gene>
    <name evidence="2" type="ORF">GCM10007390_33250</name>
</gene>
<proteinExistence type="predicted"/>
<dbReference type="InterPro" id="IPR011322">
    <property type="entry name" value="N-reg_PII-like_a/b"/>
</dbReference>
<evidence type="ECO:0000313" key="2">
    <source>
        <dbReference type="EMBL" id="GHB76647.1"/>
    </source>
</evidence>
<evidence type="ECO:0000313" key="3">
    <source>
        <dbReference type="Proteomes" id="UP000598271"/>
    </source>
</evidence>
<keyword evidence="3" id="KW-1185">Reference proteome</keyword>